<keyword evidence="2" id="KW-1185">Reference proteome</keyword>
<dbReference type="InterPro" id="IPR001387">
    <property type="entry name" value="Cro/C1-type_HTH"/>
</dbReference>
<gene>
    <name evidence="1" type="ORF">EKO23_01940</name>
</gene>
<proteinExistence type="predicted"/>
<accession>A0A4Q4ZK18</accession>
<reference evidence="1 2" key="1">
    <citation type="submission" date="2019-01" db="EMBL/GenBank/DDBJ databases">
        <title>Nocardioides guangzhouensis sp. nov., an actinobacterium isolated from soil.</title>
        <authorList>
            <person name="Fu Y."/>
            <person name="Cai Y."/>
            <person name="Lin Z."/>
            <person name="Chen P."/>
        </authorList>
    </citation>
    <scope>NUCLEOTIDE SEQUENCE [LARGE SCALE GENOMIC DNA]</scope>
    <source>
        <strain evidence="1 2">130</strain>
    </source>
</reference>
<protein>
    <submittedName>
        <fullName evidence="1">XRE family transcriptional regulator</fullName>
    </submittedName>
</protein>
<dbReference type="AlphaFoldDB" id="A0A4Q4ZK18"/>
<dbReference type="OrthoDB" id="8438314at2"/>
<organism evidence="1 2">
    <name type="scientific">Nocardioides guangzhouensis</name>
    <dbReference type="NCBI Taxonomy" id="2497878"/>
    <lineage>
        <taxon>Bacteria</taxon>
        <taxon>Bacillati</taxon>
        <taxon>Actinomycetota</taxon>
        <taxon>Actinomycetes</taxon>
        <taxon>Propionibacteriales</taxon>
        <taxon>Nocardioidaceae</taxon>
        <taxon>Nocardioides</taxon>
    </lineage>
</organism>
<dbReference type="Proteomes" id="UP000295198">
    <property type="component" value="Unassembled WGS sequence"/>
</dbReference>
<dbReference type="CDD" id="cd00093">
    <property type="entry name" value="HTH_XRE"/>
    <property type="match status" value="1"/>
</dbReference>
<dbReference type="Gene3D" id="1.10.260.40">
    <property type="entry name" value="lambda repressor-like DNA-binding domains"/>
    <property type="match status" value="1"/>
</dbReference>
<dbReference type="GO" id="GO:0003677">
    <property type="term" value="F:DNA binding"/>
    <property type="evidence" value="ECO:0007669"/>
    <property type="project" value="InterPro"/>
</dbReference>
<sequence length="246" mass="27834">MGNERLRSQMQSAGITVGDLATEVDVDPKTVQRWLDVGRVPHQRHRQRTAAVLDSEEEYLWPELLDDPRRLSASQAEVLSLYPHRGAVPGDLWSRLLDQATECVDLLAYSGLFLLDSQPTFLERLIAKARTGLRTRVLLGDPEAPVLSERGREEGIGEQMGVRAQLSIDVTRAARNQADFDVRTHATPLYNSIYRFDDQALVNLHAYGWQAPQNPVLHLQRIPGGQLFDHYLTSFDRVWETGRDVV</sequence>
<name>A0A4Q4ZK18_9ACTN</name>
<dbReference type="EMBL" id="SDKM01000002">
    <property type="protein sequence ID" value="RYP88673.1"/>
    <property type="molecule type" value="Genomic_DNA"/>
</dbReference>
<evidence type="ECO:0000313" key="2">
    <source>
        <dbReference type="Proteomes" id="UP000295198"/>
    </source>
</evidence>
<comment type="caution">
    <text evidence="1">The sequence shown here is derived from an EMBL/GenBank/DDBJ whole genome shotgun (WGS) entry which is preliminary data.</text>
</comment>
<dbReference type="RefSeq" id="WP_134713533.1">
    <property type="nucleotide sequence ID" value="NZ_SDKM01000002.1"/>
</dbReference>
<evidence type="ECO:0000313" key="1">
    <source>
        <dbReference type="EMBL" id="RYP88673.1"/>
    </source>
</evidence>
<dbReference type="InterPro" id="IPR010982">
    <property type="entry name" value="Lambda_DNA-bd_dom_sf"/>
</dbReference>